<evidence type="ECO:0000256" key="4">
    <source>
        <dbReference type="ARBA" id="ARBA00013170"/>
    </source>
</evidence>
<proteinExistence type="inferred from homology"/>
<dbReference type="InterPro" id="IPR004570">
    <property type="entry name" value="Phosphatidylglycerol_P_synth"/>
</dbReference>
<evidence type="ECO:0000256" key="11">
    <source>
        <dbReference type="ARBA" id="ARBA00023209"/>
    </source>
</evidence>
<evidence type="ECO:0000256" key="9">
    <source>
        <dbReference type="ARBA" id="ARBA00023098"/>
    </source>
</evidence>
<dbReference type="PANTHER" id="PTHR14269">
    <property type="entry name" value="CDP-DIACYLGLYCEROL--GLYCEROL-3-PHOSPHATE 3-PHOSPHATIDYLTRANSFERASE-RELATED"/>
    <property type="match status" value="1"/>
</dbReference>
<organism evidence="15 16">
    <name type="scientific">Candidatus Muproteobacteria bacterium RBG_16_65_31</name>
    <dbReference type="NCBI Taxonomy" id="1817759"/>
    <lineage>
        <taxon>Bacteria</taxon>
        <taxon>Pseudomonadati</taxon>
        <taxon>Pseudomonadota</taxon>
        <taxon>Candidatus Muproteobacteria</taxon>
    </lineage>
</organism>
<keyword evidence="9" id="KW-0443">Lipid metabolism</keyword>
<accession>A0A1F6TEL8</accession>
<feature type="transmembrane region" description="Helical" evidence="14">
    <location>
        <begin position="128"/>
        <end position="147"/>
    </location>
</feature>
<feature type="transmembrane region" description="Helical" evidence="14">
    <location>
        <begin position="7"/>
        <end position="25"/>
    </location>
</feature>
<evidence type="ECO:0000256" key="8">
    <source>
        <dbReference type="ARBA" id="ARBA00022989"/>
    </source>
</evidence>
<gene>
    <name evidence="15" type="ORF">A2V92_04910</name>
</gene>
<dbReference type="AlphaFoldDB" id="A0A1F6TEL8"/>
<keyword evidence="8 14" id="KW-1133">Transmembrane helix</keyword>
<dbReference type="Pfam" id="PF01066">
    <property type="entry name" value="CDP-OH_P_transf"/>
    <property type="match status" value="1"/>
</dbReference>
<keyword evidence="10 14" id="KW-0472">Membrane</keyword>
<dbReference type="InterPro" id="IPR050324">
    <property type="entry name" value="CDP-alcohol_PTase-I"/>
</dbReference>
<evidence type="ECO:0000256" key="6">
    <source>
        <dbReference type="ARBA" id="ARBA00022516"/>
    </source>
</evidence>
<dbReference type="GO" id="GO:0046474">
    <property type="term" value="P:glycerophospholipid biosynthetic process"/>
    <property type="evidence" value="ECO:0007669"/>
    <property type="project" value="TreeGrafter"/>
</dbReference>
<evidence type="ECO:0000313" key="15">
    <source>
        <dbReference type="EMBL" id="OGI43591.1"/>
    </source>
</evidence>
<dbReference type="Gene3D" id="1.20.120.1760">
    <property type="match status" value="1"/>
</dbReference>
<dbReference type="InterPro" id="IPR000462">
    <property type="entry name" value="CDP-OH_P_trans"/>
</dbReference>
<dbReference type="GO" id="GO:0008444">
    <property type="term" value="F:CDP-diacylglycerol-glycerol-3-phosphate 3-phosphatidyltransferase activity"/>
    <property type="evidence" value="ECO:0007669"/>
    <property type="project" value="UniProtKB-EC"/>
</dbReference>
<evidence type="ECO:0000256" key="3">
    <source>
        <dbReference type="ARBA" id="ARBA00010441"/>
    </source>
</evidence>
<sequence>MKVSQLPNLITVSRIALAPVLILLLKDQQYAAALAVFLVAGASDALDGWIAKRFKLVTRLGSILDPLADKILLVSSYVMLTVLDQLPFWLTLSVVFRDLLIVSGYLAYTSMVGPVKMSPSNLSKFNTLMQIALIFALLVQLAVPLSYPLLTEALFYIVFTTTVASGVHYVWVWGFVKIKKVEKASARGGARG</sequence>
<keyword evidence="12" id="KW-1208">Phospholipid metabolism</keyword>
<evidence type="ECO:0000313" key="16">
    <source>
        <dbReference type="Proteomes" id="UP000179344"/>
    </source>
</evidence>
<feature type="transmembrane region" description="Helical" evidence="14">
    <location>
        <begin position="31"/>
        <end position="51"/>
    </location>
</feature>
<evidence type="ECO:0000256" key="7">
    <source>
        <dbReference type="ARBA" id="ARBA00022692"/>
    </source>
</evidence>
<dbReference type="EMBL" id="MFST01000107">
    <property type="protein sequence ID" value="OGI43591.1"/>
    <property type="molecule type" value="Genomic_DNA"/>
</dbReference>
<comment type="caution">
    <text evidence="15">The sequence shown here is derived from an EMBL/GenBank/DDBJ whole genome shotgun (WGS) entry which is preliminary data.</text>
</comment>
<comment type="similarity">
    <text evidence="3">Belongs to the CDP-alcohol phosphatidyltransferase class-I family.</text>
</comment>
<evidence type="ECO:0000256" key="5">
    <source>
        <dbReference type="ARBA" id="ARBA00014944"/>
    </source>
</evidence>
<keyword evidence="11" id="KW-0594">Phospholipid biosynthesis</keyword>
<evidence type="ECO:0000256" key="12">
    <source>
        <dbReference type="ARBA" id="ARBA00023264"/>
    </source>
</evidence>
<dbReference type="PANTHER" id="PTHR14269:SF11">
    <property type="entry name" value="CDP-DIACYLGLYCEROL--GLYCEROL-3-PHOSPHATE 3-PHOSPHATIDYLTRANSFERASE"/>
    <property type="match status" value="1"/>
</dbReference>
<comment type="subcellular location">
    <subcellularLocation>
        <location evidence="1">Membrane</location>
        <topology evidence="1">Multi-pass membrane protein</topology>
    </subcellularLocation>
</comment>
<keyword evidence="7 14" id="KW-0812">Transmembrane</keyword>
<comment type="catalytic activity">
    <reaction evidence="13">
        <text>a CDP-1,2-diacyl-sn-glycerol + sn-glycerol 3-phosphate = a 1,2-diacyl-sn-glycero-3-phospho-(1'-sn-glycero-3'-phosphate) + CMP + H(+)</text>
        <dbReference type="Rhea" id="RHEA:12593"/>
        <dbReference type="ChEBI" id="CHEBI:15378"/>
        <dbReference type="ChEBI" id="CHEBI:57597"/>
        <dbReference type="ChEBI" id="CHEBI:58332"/>
        <dbReference type="ChEBI" id="CHEBI:60110"/>
        <dbReference type="ChEBI" id="CHEBI:60377"/>
        <dbReference type="EC" id="2.7.8.5"/>
    </reaction>
</comment>
<reference evidence="15 16" key="1">
    <citation type="journal article" date="2016" name="Nat. Commun.">
        <title>Thousands of microbial genomes shed light on interconnected biogeochemical processes in an aquifer system.</title>
        <authorList>
            <person name="Anantharaman K."/>
            <person name="Brown C.T."/>
            <person name="Hug L.A."/>
            <person name="Sharon I."/>
            <person name="Castelle C.J."/>
            <person name="Probst A.J."/>
            <person name="Thomas B.C."/>
            <person name="Singh A."/>
            <person name="Wilkins M.J."/>
            <person name="Karaoz U."/>
            <person name="Brodie E.L."/>
            <person name="Williams K.H."/>
            <person name="Hubbard S.S."/>
            <person name="Banfield J.F."/>
        </authorList>
    </citation>
    <scope>NUCLEOTIDE SEQUENCE [LARGE SCALE GENOMIC DNA]</scope>
</reference>
<name>A0A1F6TEL8_9PROT</name>
<evidence type="ECO:0000256" key="1">
    <source>
        <dbReference type="ARBA" id="ARBA00004141"/>
    </source>
</evidence>
<evidence type="ECO:0000256" key="2">
    <source>
        <dbReference type="ARBA" id="ARBA00005042"/>
    </source>
</evidence>
<keyword evidence="6" id="KW-0444">Lipid biosynthesis</keyword>
<evidence type="ECO:0000256" key="13">
    <source>
        <dbReference type="ARBA" id="ARBA00048586"/>
    </source>
</evidence>
<dbReference type="GO" id="GO:0016020">
    <property type="term" value="C:membrane"/>
    <property type="evidence" value="ECO:0007669"/>
    <property type="project" value="UniProtKB-SubCell"/>
</dbReference>
<dbReference type="EC" id="2.7.8.5" evidence="4"/>
<comment type="pathway">
    <text evidence="2">Phospholipid metabolism; phosphatidylglycerol biosynthesis; phosphatidylglycerol from CDP-diacylglycerol: step 1/2.</text>
</comment>
<feature type="transmembrane region" description="Helical" evidence="14">
    <location>
        <begin position="86"/>
        <end position="108"/>
    </location>
</feature>
<evidence type="ECO:0000256" key="10">
    <source>
        <dbReference type="ARBA" id="ARBA00023136"/>
    </source>
</evidence>
<dbReference type="PIRSF" id="PIRSF000847">
    <property type="entry name" value="Phos_ph_gly_syn"/>
    <property type="match status" value="1"/>
</dbReference>
<dbReference type="InterPro" id="IPR043130">
    <property type="entry name" value="CDP-OH_PTrfase_TM_dom"/>
</dbReference>
<evidence type="ECO:0000256" key="14">
    <source>
        <dbReference type="SAM" id="Phobius"/>
    </source>
</evidence>
<protein>
    <recommendedName>
        <fullName evidence="5">CDP-diacylglycerol--glycerol-3-phosphate 3-phosphatidyltransferase</fullName>
        <ecNumber evidence="4">2.7.8.5</ecNumber>
    </recommendedName>
</protein>
<dbReference type="Proteomes" id="UP000179344">
    <property type="component" value="Unassembled WGS sequence"/>
</dbReference>
<feature type="transmembrane region" description="Helical" evidence="14">
    <location>
        <begin position="153"/>
        <end position="176"/>
    </location>
</feature>